<gene>
    <name evidence="1" type="ORF">CA85_42710</name>
</gene>
<evidence type="ECO:0000313" key="1">
    <source>
        <dbReference type="EMBL" id="TWT56458.1"/>
    </source>
</evidence>
<protein>
    <submittedName>
        <fullName evidence="1">Uncharacterized protein</fullName>
    </submittedName>
</protein>
<dbReference type="EMBL" id="SJPK01000013">
    <property type="protein sequence ID" value="TWT56458.1"/>
    <property type="molecule type" value="Genomic_DNA"/>
</dbReference>
<keyword evidence="2" id="KW-1185">Reference proteome</keyword>
<proteinExistence type="predicted"/>
<organism evidence="1 2">
    <name type="scientific">Allorhodopirellula solitaria</name>
    <dbReference type="NCBI Taxonomy" id="2527987"/>
    <lineage>
        <taxon>Bacteria</taxon>
        <taxon>Pseudomonadati</taxon>
        <taxon>Planctomycetota</taxon>
        <taxon>Planctomycetia</taxon>
        <taxon>Pirellulales</taxon>
        <taxon>Pirellulaceae</taxon>
        <taxon>Allorhodopirellula</taxon>
    </lineage>
</organism>
<sequence>MSQKEYTTGFEPVALGSEDRNLSKFFQRLNPC</sequence>
<reference evidence="1 2" key="1">
    <citation type="submission" date="2019-02" db="EMBL/GenBank/DDBJ databases">
        <title>Deep-cultivation of Planctomycetes and their phenomic and genomic characterization uncovers novel biology.</title>
        <authorList>
            <person name="Wiegand S."/>
            <person name="Jogler M."/>
            <person name="Boedeker C."/>
            <person name="Pinto D."/>
            <person name="Vollmers J."/>
            <person name="Rivas-Marin E."/>
            <person name="Kohn T."/>
            <person name="Peeters S.H."/>
            <person name="Heuer A."/>
            <person name="Rast P."/>
            <person name="Oberbeckmann S."/>
            <person name="Bunk B."/>
            <person name="Jeske O."/>
            <person name="Meyerdierks A."/>
            <person name="Storesund J.E."/>
            <person name="Kallscheuer N."/>
            <person name="Luecker S."/>
            <person name="Lage O.M."/>
            <person name="Pohl T."/>
            <person name="Merkel B.J."/>
            <person name="Hornburger P."/>
            <person name="Mueller R.-W."/>
            <person name="Bruemmer F."/>
            <person name="Labrenz M."/>
            <person name="Spormann A.M."/>
            <person name="Op Den Camp H."/>
            <person name="Overmann J."/>
            <person name="Amann R."/>
            <person name="Jetten M.S.M."/>
            <person name="Mascher T."/>
            <person name="Medema M.H."/>
            <person name="Devos D.P."/>
            <person name="Kaster A.-K."/>
            <person name="Ovreas L."/>
            <person name="Rohde M."/>
            <person name="Galperin M.Y."/>
            <person name="Jogler C."/>
        </authorList>
    </citation>
    <scope>NUCLEOTIDE SEQUENCE [LARGE SCALE GENOMIC DNA]</scope>
    <source>
        <strain evidence="1 2">CA85</strain>
    </source>
</reference>
<dbReference type="AlphaFoldDB" id="A0A5C5X0S3"/>
<evidence type="ECO:0000313" key="2">
    <source>
        <dbReference type="Proteomes" id="UP000318053"/>
    </source>
</evidence>
<comment type="caution">
    <text evidence="1">The sequence shown here is derived from an EMBL/GenBank/DDBJ whole genome shotgun (WGS) entry which is preliminary data.</text>
</comment>
<accession>A0A5C5X0S3</accession>
<dbReference type="Proteomes" id="UP000318053">
    <property type="component" value="Unassembled WGS sequence"/>
</dbReference>
<name>A0A5C5X0S3_9BACT</name>